<keyword evidence="5" id="KW-1185">Reference proteome</keyword>
<dbReference type="STRING" id="1123029.SAMN02745172_03551"/>
<dbReference type="InterPro" id="IPR020556">
    <property type="entry name" value="Amidase_CS"/>
</dbReference>
<sequence>MVDDTAFLSVRSLAEGYRAGRFTPADVCRRALERLRAWEPKLNAFIDPMTDLVIEQAERATAELAAGRDLGPLHGVPVAIKDIIDVAGVPTTCATRALAPRIAERDAACVQRLREAGAIPFGKTNLLEFAYGIVHPDFGQTNNPADPSRTAGGSSGGSAAAVAAGIVPLALGTDTGGSVRAPAAYCGVVGLKPTFGLLPLDGVYPLSPSLDHLGILGRSGEDVELALRALAASAPASPPIVRPEGLRLGVALNQWDNPALTREVRLRIAAALCRFETAGVTIVRIDLPAPGAMAAALLDILLPEAAQIHARTFQDAAAGYAAGTAEQIRAGMSLPALRYVDAKSRQRIWTAELDAVFDTVDAIVGPTVPFVAPDTDPALSAEGDDEILMLTHANLTGAPSISIPCTRNGGLPIGLQFTGRRGEDFPLLALVRQLERL</sequence>
<feature type="domain" description="Amidase" evidence="3">
    <location>
        <begin position="27"/>
        <end position="428"/>
    </location>
</feature>
<evidence type="ECO:0000259" key="3">
    <source>
        <dbReference type="Pfam" id="PF01425"/>
    </source>
</evidence>
<dbReference type="Gene3D" id="3.90.1300.10">
    <property type="entry name" value="Amidase signature (AS) domain"/>
    <property type="match status" value="1"/>
</dbReference>
<comment type="function">
    <text evidence="1">Hydrolyzes indole-3-acetamide (IAM) into indole-3-acetic acid (IAA).</text>
</comment>
<protein>
    <recommendedName>
        <fullName evidence="2">Indoleacetamide hydrolase</fullName>
    </recommendedName>
</protein>
<dbReference type="SUPFAM" id="SSF75304">
    <property type="entry name" value="Amidase signature (AS) enzymes"/>
    <property type="match status" value="1"/>
</dbReference>
<dbReference type="Proteomes" id="UP000186406">
    <property type="component" value="Unassembled WGS sequence"/>
</dbReference>
<dbReference type="PROSITE" id="PS00571">
    <property type="entry name" value="AMIDASES"/>
    <property type="match status" value="1"/>
</dbReference>
<organism evidence="4 5">
    <name type="scientific">Pseudoxanthobacter soli DSM 19599</name>
    <dbReference type="NCBI Taxonomy" id="1123029"/>
    <lineage>
        <taxon>Bacteria</taxon>
        <taxon>Pseudomonadati</taxon>
        <taxon>Pseudomonadota</taxon>
        <taxon>Alphaproteobacteria</taxon>
        <taxon>Hyphomicrobiales</taxon>
        <taxon>Segnochrobactraceae</taxon>
        <taxon>Pseudoxanthobacter</taxon>
    </lineage>
</organism>
<evidence type="ECO:0000256" key="2">
    <source>
        <dbReference type="ARBA" id="ARBA00021874"/>
    </source>
</evidence>
<dbReference type="AlphaFoldDB" id="A0A1M7ZPU8"/>
<dbReference type="GO" id="GO:0016740">
    <property type="term" value="F:transferase activity"/>
    <property type="evidence" value="ECO:0007669"/>
    <property type="project" value="UniProtKB-KW"/>
</dbReference>
<dbReference type="InterPro" id="IPR000120">
    <property type="entry name" value="Amidase"/>
</dbReference>
<dbReference type="OrthoDB" id="9811471at2"/>
<dbReference type="Pfam" id="PF01425">
    <property type="entry name" value="Amidase"/>
    <property type="match status" value="1"/>
</dbReference>
<name>A0A1M7ZPU8_9HYPH</name>
<dbReference type="InterPro" id="IPR036928">
    <property type="entry name" value="AS_sf"/>
</dbReference>
<gene>
    <name evidence="4" type="ORF">SAMN02745172_03551</name>
</gene>
<dbReference type="PANTHER" id="PTHR11895">
    <property type="entry name" value="TRANSAMIDASE"/>
    <property type="match status" value="1"/>
</dbReference>
<evidence type="ECO:0000313" key="5">
    <source>
        <dbReference type="Proteomes" id="UP000186406"/>
    </source>
</evidence>
<proteinExistence type="predicted"/>
<reference evidence="4 5" key="1">
    <citation type="submission" date="2016-12" db="EMBL/GenBank/DDBJ databases">
        <authorList>
            <person name="Song W.-J."/>
            <person name="Kurnit D.M."/>
        </authorList>
    </citation>
    <scope>NUCLEOTIDE SEQUENCE [LARGE SCALE GENOMIC DNA]</scope>
    <source>
        <strain evidence="4 5">DSM 19599</strain>
    </source>
</reference>
<dbReference type="RefSeq" id="WP_073631175.1">
    <property type="nucleotide sequence ID" value="NZ_FRXO01000008.1"/>
</dbReference>
<evidence type="ECO:0000256" key="1">
    <source>
        <dbReference type="ARBA" id="ARBA00003871"/>
    </source>
</evidence>
<dbReference type="PANTHER" id="PTHR11895:SF67">
    <property type="entry name" value="AMIDASE DOMAIN-CONTAINING PROTEIN"/>
    <property type="match status" value="1"/>
</dbReference>
<dbReference type="EMBL" id="FRXO01000008">
    <property type="protein sequence ID" value="SHO66891.1"/>
    <property type="molecule type" value="Genomic_DNA"/>
</dbReference>
<accession>A0A1M7ZPU8</accession>
<keyword evidence="4" id="KW-0808">Transferase</keyword>
<dbReference type="InterPro" id="IPR023631">
    <property type="entry name" value="Amidase_dom"/>
</dbReference>
<evidence type="ECO:0000313" key="4">
    <source>
        <dbReference type="EMBL" id="SHO66891.1"/>
    </source>
</evidence>